<reference evidence="4 5" key="1">
    <citation type="submission" date="2018-11" db="EMBL/GenBank/DDBJ databases">
        <authorList>
            <consortium name="Pathogen Informatics"/>
        </authorList>
    </citation>
    <scope>NUCLEOTIDE SEQUENCE [LARGE SCALE GENOMIC DNA]</scope>
</reference>
<dbReference type="InterPro" id="IPR018159">
    <property type="entry name" value="Spectrin/alpha-actinin"/>
</dbReference>
<keyword evidence="1" id="KW-0677">Repeat</keyword>
<feature type="coiled-coil region" evidence="2">
    <location>
        <begin position="221"/>
        <end position="248"/>
    </location>
</feature>
<keyword evidence="2" id="KW-0175">Coiled coil</keyword>
<evidence type="ECO:0000313" key="4">
    <source>
        <dbReference type="EMBL" id="VDN31678.1"/>
    </source>
</evidence>
<evidence type="ECO:0000256" key="2">
    <source>
        <dbReference type="SAM" id="Coils"/>
    </source>
</evidence>
<dbReference type="InterPro" id="IPR002017">
    <property type="entry name" value="Spectrin_repeat"/>
</dbReference>
<dbReference type="PANTHER" id="PTHR11915">
    <property type="entry name" value="SPECTRIN/FILAMIN RELATED CYTOSKELETAL PROTEIN"/>
    <property type="match status" value="1"/>
</dbReference>
<proteinExistence type="predicted"/>
<dbReference type="SUPFAM" id="SSF46966">
    <property type="entry name" value="Spectrin repeat"/>
    <property type="match status" value="3"/>
</dbReference>
<name>A0A3P7N8D9_DIBLA</name>
<dbReference type="Gene3D" id="1.20.58.60">
    <property type="match status" value="2"/>
</dbReference>
<evidence type="ECO:0000256" key="1">
    <source>
        <dbReference type="ARBA" id="ARBA00022737"/>
    </source>
</evidence>
<feature type="non-terminal residue" evidence="4">
    <location>
        <position position="330"/>
    </location>
</feature>
<accession>A0A3P7N8D9</accession>
<evidence type="ECO:0000256" key="3">
    <source>
        <dbReference type="SAM" id="MobiDB-lite"/>
    </source>
</evidence>
<protein>
    <submittedName>
        <fullName evidence="4">Uncharacterized protein</fullName>
    </submittedName>
</protein>
<keyword evidence="5" id="KW-1185">Reference proteome</keyword>
<dbReference type="AlphaFoldDB" id="A0A3P7N8D9"/>
<dbReference type="EMBL" id="UYRU01081167">
    <property type="protein sequence ID" value="VDN31678.1"/>
    <property type="molecule type" value="Genomic_DNA"/>
</dbReference>
<dbReference type="SMART" id="SM00150">
    <property type="entry name" value="SPEC"/>
    <property type="match status" value="1"/>
</dbReference>
<dbReference type="OrthoDB" id="2250192at2759"/>
<organism evidence="4 5">
    <name type="scientific">Dibothriocephalus latus</name>
    <name type="common">Fish tapeworm</name>
    <name type="synonym">Diphyllobothrium latum</name>
    <dbReference type="NCBI Taxonomy" id="60516"/>
    <lineage>
        <taxon>Eukaryota</taxon>
        <taxon>Metazoa</taxon>
        <taxon>Spiralia</taxon>
        <taxon>Lophotrochozoa</taxon>
        <taxon>Platyhelminthes</taxon>
        <taxon>Cestoda</taxon>
        <taxon>Eucestoda</taxon>
        <taxon>Diphyllobothriidea</taxon>
        <taxon>Diphyllobothriidae</taxon>
        <taxon>Dibothriocephalus</taxon>
    </lineage>
</organism>
<dbReference type="Proteomes" id="UP000281553">
    <property type="component" value="Unassembled WGS sequence"/>
</dbReference>
<feature type="region of interest" description="Disordered" evidence="3">
    <location>
        <begin position="307"/>
        <end position="330"/>
    </location>
</feature>
<gene>
    <name evidence="4" type="ORF">DILT_LOCUS15807</name>
</gene>
<evidence type="ECO:0000313" key="5">
    <source>
        <dbReference type="Proteomes" id="UP000281553"/>
    </source>
</evidence>
<dbReference type="Pfam" id="PF00435">
    <property type="entry name" value="Spectrin"/>
    <property type="match status" value="1"/>
</dbReference>
<sequence>MSEKEGEYDRLEPVAAEATKVMQQISETEVWSTSVLPSQEKLEGLNWAAGQLLTAAGILEVTLSLFKHFKDEIGKSPFEGDSESARQMLASANRRWDGLIEAINHRRHRLQTVLMSLGEFDTALDSLIQWIQVTQASVDSIPVSRGDTRSLEFELARTKVVQASVAKRQIDVARLNQEAKRLGLDEPSSVGTDTSLDQVNEKRIPRLRQLNSSWEGLKRSVKEKNLQLEEAIREAQKFYSQLDELRRDCHVLEGHIPTSGTRVMGGLPDSAKQKLGQFMRAYNAIENLGNQVDELRCSSAGLLASAEPTGTRKRLSTQLDRLGNRQADLQ</sequence>